<organism evidence="1 2">
    <name type="scientific">Halobaculum gomorrense</name>
    <dbReference type="NCBI Taxonomy" id="43928"/>
    <lineage>
        <taxon>Archaea</taxon>
        <taxon>Methanobacteriati</taxon>
        <taxon>Methanobacteriota</taxon>
        <taxon>Stenosarchaea group</taxon>
        <taxon>Halobacteria</taxon>
        <taxon>Halobacteriales</taxon>
        <taxon>Haloferacaceae</taxon>
        <taxon>Halobaculum</taxon>
    </lineage>
</organism>
<dbReference type="AlphaFoldDB" id="A0A1M5SG05"/>
<keyword evidence="2" id="KW-1185">Reference proteome</keyword>
<protein>
    <submittedName>
        <fullName evidence="1">Uncharacterized protein</fullName>
    </submittedName>
</protein>
<accession>A0A1M5SG05</accession>
<proteinExistence type="predicted"/>
<evidence type="ECO:0000313" key="1">
    <source>
        <dbReference type="EMBL" id="SHH37474.1"/>
    </source>
</evidence>
<reference evidence="1 2" key="1">
    <citation type="submission" date="2016-11" db="EMBL/GenBank/DDBJ databases">
        <authorList>
            <person name="Jaros S."/>
            <person name="Januszkiewicz K."/>
            <person name="Wedrychowicz H."/>
        </authorList>
    </citation>
    <scope>NUCLEOTIDE SEQUENCE [LARGE SCALE GENOMIC DNA]</scope>
    <source>
        <strain evidence="1 2">DSM 9297</strain>
    </source>
</reference>
<dbReference type="Proteomes" id="UP000184357">
    <property type="component" value="Unassembled WGS sequence"/>
</dbReference>
<evidence type="ECO:0000313" key="2">
    <source>
        <dbReference type="Proteomes" id="UP000184357"/>
    </source>
</evidence>
<name>A0A1M5SG05_9EURY</name>
<gene>
    <name evidence="1" type="ORF">SAMN05443636_2452</name>
</gene>
<sequence length="61" mass="5941">MSRIANLSRTVGSVVTTALTRHPRTVVTAGLAVVLFLSSDTAGAAEIGAGSTSVGDVSGGP</sequence>
<dbReference type="EMBL" id="FQWV01000006">
    <property type="protein sequence ID" value="SHH37474.1"/>
    <property type="molecule type" value="Genomic_DNA"/>
</dbReference>